<protein>
    <submittedName>
        <fullName evidence="2">Uncharacterized protein</fullName>
    </submittedName>
</protein>
<dbReference type="AlphaFoldDB" id="F4W6M3"/>
<dbReference type="InParanoid" id="F4W6M3"/>
<keyword evidence="3" id="KW-1185">Reference proteome</keyword>
<feature type="region of interest" description="Disordered" evidence="1">
    <location>
        <begin position="1"/>
        <end position="42"/>
    </location>
</feature>
<name>F4W6M3_ACREC</name>
<evidence type="ECO:0000313" key="3">
    <source>
        <dbReference type="Proteomes" id="UP000007755"/>
    </source>
</evidence>
<dbReference type="EMBL" id="GL887707">
    <property type="protein sequence ID" value="EGI70358.1"/>
    <property type="molecule type" value="Genomic_DNA"/>
</dbReference>
<dbReference type="Proteomes" id="UP000007755">
    <property type="component" value="Unassembled WGS sequence"/>
</dbReference>
<gene>
    <name evidence="2" type="ORF">G5I_01118</name>
</gene>
<reference evidence="2" key="1">
    <citation type="submission" date="2011-02" db="EMBL/GenBank/DDBJ databases">
        <title>The genome of the leaf-cutting ant Acromyrmex echinatior suggests key adaptations to social evolution and fungus farming.</title>
        <authorList>
            <person name="Nygaard S."/>
            <person name="Zhang G."/>
        </authorList>
    </citation>
    <scope>NUCLEOTIDE SEQUENCE</scope>
</reference>
<sequence>MIVHETANNFARKRSIAEDDEDEDDDDDDNEDDGSGRGNGVLQILAAREAADPVMKPNWVSRSGFAPNEPGPASNSRYFDDLPSALLPSFLTAVVTGSNARN</sequence>
<feature type="compositionally biased region" description="Acidic residues" evidence="1">
    <location>
        <begin position="18"/>
        <end position="33"/>
    </location>
</feature>
<evidence type="ECO:0000256" key="1">
    <source>
        <dbReference type="SAM" id="MobiDB-lite"/>
    </source>
</evidence>
<accession>F4W6M3</accession>
<evidence type="ECO:0000313" key="2">
    <source>
        <dbReference type="EMBL" id="EGI70358.1"/>
    </source>
</evidence>
<organism evidence="3">
    <name type="scientific">Acromyrmex echinatior</name>
    <name type="common">Panamanian leafcutter ant</name>
    <name type="synonym">Acromyrmex octospinosus echinatior</name>
    <dbReference type="NCBI Taxonomy" id="103372"/>
    <lineage>
        <taxon>Eukaryota</taxon>
        <taxon>Metazoa</taxon>
        <taxon>Ecdysozoa</taxon>
        <taxon>Arthropoda</taxon>
        <taxon>Hexapoda</taxon>
        <taxon>Insecta</taxon>
        <taxon>Pterygota</taxon>
        <taxon>Neoptera</taxon>
        <taxon>Endopterygota</taxon>
        <taxon>Hymenoptera</taxon>
        <taxon>Apocrita</taxon>
        <taxon>Aculeata</taxon>
        <taxon>Formicoidea</taxon>
        <taxon>Formicidae</taxon>
        <taxon>Myrmicinae</taxon>
        <taxon>Acromyrmex</taxon>
    </lineage>
</organism>
<proteinExistence type="predicted"/>